<gene>
    <name evidence="4" type="ORF">H6H03_28600</name>
</gene>
<dbReference type="Proteomes" id="UP000637383">
    <property type="component" value="Unassembled WGS sequence"/>
</dbReference>
<protein>
    <submittedName>
        <fullName evidence="4">Porin family protein</fullName>
    </submittedName>
</protein>
<keyword evidence="1 2" id="KW-0732">Signal</keyword>
<dbReference type="SUPFAM" id="SSF56925">
    <property type="entry name" value="OMPA-like"/>
    <property type="match status" value="1"/>
</dbReference>
<dbReference type="RefSeq" id="WP_190958375.1">
    <property type="nucleotide sequence ID" value="NZ_JACJTU010000037.1"/>
</dbReference>
<dbReference type="Pfam" id="PF13505">
    <property type="entry name" value="OMP_b-brl"/>
    <property type="match status" value="1"/>
</dbReference>
<evidence type="ECO:0000256" key="2">
    <source>
        <dbReference type="SAM" id="SignalP"/>
    </source>
</evidence>
<proteinExistence type="predicted"/>
<name>A0ABR8KE15_9NOSO</name>
<dbReference type="PROSITE" id="PS00695">
    <property type="entry name" value="ENT_VIR_OMP_2"/>
    <property type="match status" value="1"/>
</dbReference>
<reference evidence="4 5" key="1">
    <citation type="journal article" date="2020" name="ISME J.">
        <title>Comparative genomics reveals insights into cyanobacterial evolution and habitat adaptation.</title>
        <authorList>
            <person name="Chen M.Y."/>
            <person name="Teng W.K."/>
            <person name="Zhao L."/>
            <person name="Hu C.X."/>
            <person name="Zhou Y.K."/>
            <person name="Han B.P."/>
            <person name="Song L.R."/>
            <person name="Shu W.S."/>
        </authorList>
    </citation>
    <scope>NUCLEOTIDE SEQUENCE [LARGE SCALE GENOMIC DNA]</scope>
    <source>
        <strain evidence="4 5">FACHB-159</strain>
    </source>
</reference>
<evidence type="ECO:0000313" key="4">
    <source>
        <dbReference type="EMBL" id="MBD2737803.1"/>
    </source>
</evidence>
<feature type="signal peptide" evidence="2">
    <location>
        <begin position="1"/>
        <end position="26"/>
    </location>
</feature>
<evidence type="ECO:0000313" key="5">
    <source>
        <dbReference type="Proteomes" id="UP000637383"/>
    </source>
</evidence>
<comment type="caution">
    <text evidence="4">The sequence shown here is derived from an EMBL/GenBank/DDBJ whole genome shotgun (WGS) entry which is preliminary data.</text>
</comment>
<evidence type="ECO:0000256" key="1">
    <source>
        <dbReference type="ARBA" id="ARBA00022729"/>
    </source>
</evidence>
<evidence type="ECO:0000259" key="3">
    <source>
        <dbReference type="Pfam" id="PF13505"/>
    </source>
</evidence>
<keyword evidence="5" id="KW-1185">Reference proteome</keyword>
<feature type="domain" description="Outer membrane protein beta-barrel" evidence="3">
    <location>
        <begin position="24"/>
        <end position="180"/>
    </location>
</feature>
<accession>A0ABR8KE15</accession>
<sequence length="180" mass="18571">MKALIKNSKLALVGCILPLGITGAIAFSFTKAADAAPVGMKGDYIGTGISSGITSGGRSGEDAQVGGDIQGRVAISHTPLSVRGSFLFDNKTTATIPTITYDIPIAKNTNFYAGAGYSFIGKQDDDTPLGNRNSPVLDAGVETAINKNLVAFGDGKLGLKAYQDSNADAVSFQLGVGYRF</sequence>
<dbReference type="InterPro" id="IPR011250">
    <property type="entry name" value="OMP/PagP_B-barrel"/>
</dbReference>
<dbReference type="EMBL" id="JACJTU010000037">
    <property type="protein sequence ID" value="MBD2737803.1"/>
    <property type="molecule type" value="Genomic_DNA"/>
</dbReference>
<feature type="chain" id="PRO_5046541606" evidence="2">
    <location>
        <begin position="27"/>
        <end position="180"/>
    </location>
</feature>
<dbReference type="InterPro" id="IPR000758">
    <property type="entry name" value="Enterovir_OMP"/>
</dbReference>
<dbReference type="InterPro" id="IPR027385">
    <property type="entry name" value="Beta-barrel_OMP"/>
</dbReference>
<organism evidence="4 5">
    <name type="scientific">Nostoc paludosum FACHB-159</name>
    <dbReference type="NCBI Taxonomy" id="2692908"/>
    <lineage>
        <taxon>Bacteria</taxon>
        <taxon>Bacillati</taxon>
        <taxon>Cyanobacteriota</taxon>
        <taxon>Cyanophyceae</taxon>
        <taxon>Nostocales</taxon>
        <taxon>Nostocaceae</taxon>
        <taxon>Nostoc</taxon>
    </lineage>
</organism>